<feature type="region of interest" description="Disordered" evidence="1">
    <location>
        <begin position="141"/>
        <end position="176"/>
    </location>
</feature>
<name>A0A8E0RXW3_9TREM</name>
<reference evidence="2" key="1">
    <citation type="submission" date="2019-05" db="EMBL/GenBank/DDBJ databases">
        <title>Annotation for the trematode Fasciolopsis buski.</title>
        <authorList>
            <person name="Choi Y.-J."/>
        </authorList>
    </citation>
    <scope>NUCLEOTIDE SEQUENCE</scope>
    <source>
        <strain evidence="2">HT</strain>
        <tissue evidence="2">Whole worm</tissue>
    </source>
</reference>
<protein>
    <submittedName>
        <fullName evidence="2">Uncharacterized protein</fullName>
    </submittedName>
</protein>
<organism evidence="2 3">
    <name type="scientific">Fasciolopsis buskii</name>
    <dbReference type="NCBI Taxonomy" id="27845"/>
    <lineage>
        <taxon>Eukaryota</taxon>
        <taxon>Metazoa</taxon>
        <taxon>Spiralia</taxon>
        <taxon>Lophotrochozoa</taxon>
        <taxon>Platyhelminthes</taxon>
        <taxon>Trematoda</taxon>
        <taxon>Digenea</taxon>
        <taxon>Plagiorchiida</taxon>
        <taxon>Echinostomata</taxon>
        <taxon>Echinostomatoidea</taxon>
        <taxon>Fasciolidae</taxon>
        <taxon>Fasciolopsis</taxon>
    </lineage>
</organism>
<evidence type="ECO:0000256" key="1">
    <source>
        <dbReference type="SAM" id="MobiDB-lite"/>
    </source>
</evidence>
<feature type="compositionally biased region" description="Low complexity" evidence="1">
    <location>
        <begin position="62"/>
        <end position="73"/>
    </location>
</feature>
<dbReference type="OrthoDB" id="6238847at2759"/>
<dbReference type="Proteomes" id="UP000728185">
    <property type="component" value="Unassembled WGS sequence"/>
</dbReference>
<comment type="caution">
    <text evidence="2">The sequence shown here is derived from an EMBL/GenBank/DDBJ whole genome shotgun (WGS) entry which is preliminary data.</text>
</comment>
<feature type="region of interest" description="Disordered" evidence="1">
    <location>
        <begin position="10"/>
        <end position="78"/>
    </location>
</feature>
<dbReference type="AlphaFoldDB" id="A0A8E0RXW3"/>
<feature type="compositionally biased region" description="Low complexity" evidence="1">
    <location>
        <begin position="28"/>
        <end position="47"/>
    </location>
</feature>
<keyword evidence="3" id="KW-1185">Reference proteome</keyword>
<evidence type="ECO:0000313" key="3">
    <source>
        <dbReference type="Proteomes" id="UP000728185"/>
    </source>
</evidence>
<accession>A0A8E0RXW3</accession>
<sequence>MTDVCVQARRVANNQRSRQHPVRLGNYTSTNTSNSAAPSPEPSTESSGIIGGSLLNLKDRNGTGVTGPETTTELSNSIGIDAKPLYSSHRLTPNPVERNKWTNKSLRNESRMGGFSSPDWMNEKRNACSTPIDDASSCHFDVYRRADQDPESDPKDSPPLLHQAMGADLDTKEGSS</sequence>
<dbReference type="EMBL" id="LUCM01004008">
    <property type="protein sequence ID" value="KAA0194965.1"/>
    <property type="molecule type" value="Genomic_DNA"/>
</dbReference>
<feature type="compositionally biased region" description="Basic and acidic residues" evidence="1">
    <location>
        <begin position="141"/>
        <end position="156"/>
    </location>
</feature>
<evidence type="ECO:0000313" key="2">
    <source>
        <dbReference type="EMBL" id="KAA0194965.1"/>
    </source>
</evidence>
<proteinExistence type="predicted"/>
<gene>
    <name evidence="2" type="ORF">FBUS_01563</name>
</gene>